<dbReference type="Proteomes" id="UP000055702">
    <property type="component" value="Unassembled WGS sequence"/>
</dbReference>
<gene>
    <name evidence="4" type="ORF">AWJ07_09555</name>
</gene>
<dbReference type="EMBL" id="LRDC01000071">
    <property type="protein sequence ID" value="KVX00053.1"/>
    <property type="molecule type" value="Genomic_DNA"/>
</dbReference>
<keyword evidence="2" id="KW-0812">Transmembrane</keyword>
<organism evidence="4">
    <name type="scientific">Shewanella frigidimarina</name>
    <dbReference type="NCBI Taxonomy" id="56812"/>
    <lineage>
        <taxon>Bacteria</taxon>
        <taxon>Pseudomonadati</taxon>
        <taxon>Pseudomonadota</taxon>
        <taxon>Gammaproteobacteria</taxon>
        <taxon>Alteromonadales</taxon>
        <taxon>Shewanellaceae</taxon>
        <taxon>Shewanella</taxon>
    </lineage>
</organism>
<comment type="caution">
    <text evidence="4">The sequence shown here is derived from an EMBL/GenBank/DDBJ whole genome shotgun (WGS) entry which is preliminary data.</text>
</comment>
<proteinExistence type="predicted"/>
<dbReference type="RefSeq" id="WP_059747761.1">
    <property type="nucleotide sequence ID" value="NZ_LRDC01000071.1"/>
</dbReference>
<feature type="compositionally biased region" description="Polar residues" evidence="1">
    <location>
        <begin position="1352"/>
        <end position="1377"/>
    </location>
</feature>
<keyword evidence="2" id="KW-0472">Membrane</keyword>
<evidence type="ECO:0000259" key="3">
    <source>
        <dbReference type="Pfam" id="PF13116"/>
    </source>
</evidence>
<evidence type="ECO:0000256" key="1">
    <source>
        <dbReference type="SAM" id="MobiDB-lite"/>
    </source>
</evidence>
<dbReference type="InterPro" id="IPR025263">
    <property type="entry name" value="YhdP_central"/>
</dbReference>
<accession>A0A119CYN4</accession>
<feature type="transmembrane region" description="Helical" evidence="2">
    <location>
        <begin position="12"/>
        <end position="35"/>
    </location>
</feature>
<feature type="region of interest" description="Disordered" evidence="1">
    <location>
        <begin position="1324"/>
        <end position="1380"/>
    </location>
</feature>
<evidence type="ECO:0000313" key="4">
    <source>
        <dbReference type="EMBL" id="KVX00053.1"/>
    </source>
</evidence>
<dbReference type="Pfam" id="PF13116">
    <property type="entry name" value="YhdP"/>
    <property type="match status" value="1"/>
</dbReference>
<feature type="domain" description="YhdP central" evidence="3">
    <location>
        <begin position="8"/>
        <end position="1287"/>
    </location>
</feature>
<sequence length="1426" mass="157548">MSTTQAVTINRLCWQILAIALVLFALVVSLIRGLLPHIPEVRTELIHYLESEYQLHVQMDKLSAEWQAFGPALTVNNLVLPPQDNLPITVISENVHIKLDFWQSLFTLSPQIETVVFDGVKVALNLDELTASDGQPTVGDKANLDWLYGLLLEQLGHFSITDASLQLVSKQHAYQPIFIDNLLWQNTANRHQAQGMIHVDQLKSQQEQLTLRIDLTGDGYQPDTVAGQLYVTADSLDLGEWASRQHTAQKNTDNIEFQGVINLDAWMTFANRQIRDGILVFKPSWLQWRDADTQQKFAINSGSLQWTPQPDGWKIDSHDLDLSTNDQTWPSLTLAIGSREGDFFGYANQIVPANLTPMLPLVPDLGKQQVNIWQQLNPQGLIGPMRLYKSADKPIIAKVELQQLQWQPYQSIPGISPVDAQLTWANNQLEFALPEQEYSLDFSGDFSQPIALRGSPITGRYNLGEQRLTVPNIEFINDDIALQAGLNLEFSQQTHLGLAAHVTINDVSHLGRYFPLMAMSPNLITYLNDGLVAGQINDAQVVWHGVLGDYPYQDSSGVFQADFTLDKGTFKFQPDWPAVSSLTLSALFENDMMDLHIDQGKLDNVVVDGARVSIPHLGKESLLRVEADITTDAQAATKVINASSLQDSVGATLDVVQIQKQINTTLDLSIPLYEGGEQLIKGQVTLNNNPVFISTPGLDLQGVSGQVSFVNQLIEGKNIKARLFQQPLTFSVKTGQYNSNLALNVDMRGKWDLDTLPASLDNPLTETYHGQLDWNGGLTMIFDPSGYSLQVSANSDLIGTSLDLPMPYQKSADEPRKLSADLIGDNKQSSLSIKLGNDVEFWGGFNADSGSQLAFYDVMIGRHFRLGDNLNKQQGHLHLDMPKVDLAQWLPHINRFSATEEPEVITSSVRDRILSAAELPGVAAQQNTTSSIDAKAPAFPTLAGIHANIAQLNVLGQSFDKLHFDAQPTEHVWRVDADSQQFEGRIDFYPNWRDQGIKVVAKKLHLSPVVSDTETVALAPTSMLEHLPTLAVDVDDFSVNDLSLGHLVLQGLPHKQGYQFQTISITKPTVALQANGLWSVENGTDKTLFEVNLQADKFDDLSTMLKINPGLQDAPLDLSGQLSWQGAPYHFTLDTLNGQLKFDLGKGHLSEISDKGARVFSLFSLDSLLRKLSLDFSDVFGEGLYFNTFNGNLTIDNGVVKTTDTEMDAIAGNMRVRGYTDLTTQSLNYDIRFVPQLASSVPTVVLLSTSAWTLGLGAFALTKVLEPVIEIISEIRFRVTGTMDNPQLEELERKSKEIEIPKAILPQADETSVETTIGTKAKANIDSKAENNVDADVQRGDNSREAEDKSLPRSSPSTQLMPDIDNSSDANQQSATDTEVDRIRKTLAEPATNVVMLPGVRNANQLITMSKQSRCQSQSRVCRLAA</sequence>
<evidence type="ECO:0000256" key="2">
    <source>
        <dbReference type="SAM" id="Phobius"/>
    </source>
</evidence>
<keyword evidence="2" id="KW-1133">Transmembrane helix</keyword>
<dbReference type="PANTHER" id="PTHR38690:SF1">
    <property type="entry name" value="PROTEASE"/>
    <property type="match status" value="1"/>
</dbReference>
<protein>
    <submittedName>
        <fullName evidence="4">Ribonuclease G</fullName>
    </submittedName>
</protein>
<dbReference type="PANTHER" id="PTHR38690">
    <property type="entry name" value="PROTEASE-RELATED"/>
    <property type="match status" value="1"/>
</dbReference>
<dbReference type="InterPro" id="IPR011836">
    <property type="entry name" value="YhdP"/>
</dbReference>
<dbReference type="NCBIfam" id="TIGR02099">
    <property type="entry name" value="YhdP family protein"/>
    <property type="match status" value="1"/>
</dbReference>
<evidence type="ECO:0000313" key="5">
    <source>
        <dbReference type="Proteomes" id="UP000055702"/>
    </source>
</evidence>
<feature type="compositionally biased region" description="Basic and acidic residues" evidence="1">
    <location>
        <begin position="1324"/>
        <end position="1351"/>
    </location>
</feature>
<name>A0A119CYN4_SHEFR</name>
<reference evidence="4 5" key="1">
    <citation type="submission" date="2016-01" db="EMBL/GenBank/DDBJ databases">
        <title>Draft genome of the antarctic isolate Shewanella frigidimarina Ag06-30.</title>
        <authorList>
            <person name="Parmeciano Di Noto G."/>
            <person name="Vazquez S."/>
            <person name="Mac Cormack W."/>
            <person name="Iriarte A."/>
            <person name="Quiroga C."/>
        </authorList>
    </citation>
    <scope>NUCLEOTIDE SEQUENCE [LARGE SCALE GENOMIC DNA]</scope>
    <source>
        <strain evidence="4 5">Ag06-30</strain>
    </source>
</reference>